<evidence type="ECO:0000313" key="4">
    <source>
        <dbReference type="EMBL" id="KXJ94091.1"/>
    </source>
</evidence>
<feature type="region of interest" description="Disordered" evidence="2">
    <location>
        <begin position="749"/>
        <end position="772"/>
    </location>
</feature>
<keyword evidence="4" id="KW-0808">Transferase</keyword>
<feature type="region of interest" description="Disordered" evidence="2">
    <location>
        <begin position="272"/>
        <end position="295"/>
    </location>
</feature>
<evidence type="ECO:0000256" key="1">
    <source>
        <dbReference type="ARBA" id="ARBA00038211"/>
    </source>
</evidence>
<dbReference type="STRING" id="196109.A0A136JAB0"/>
<feature type="region of interest" description="Disordered" evidence="2">
    <location>
        <begin position="1"/>
        <end position="127"/>
    </location>
</feature>
<feature type="region of interest" description="Disordered" evidence="2">
    <location>
        <begin position="144"/>
        <end position="200"/>
    </location>
</feature>
<protein>
    <submittedName>
        <fullName evidence="4">Kinase-like domain-containing protein</fullName>
    </submittedName>
</protein>
<dbReference type="GO" id="GO:0004103">
    <property type="term" value="F:choline kinase activity"/>
    <property type="evidence" value="ECO:0007669"/>
    <property type="project" value="TreeGrafter"/>
</dbReference>
<dbReference type="PANTHER" id="PTHR22603:SF93">
    <property type="entry name" value="RE24176P"/>
    <property type="match status" value="1"/>
</dbReference>
<sequence length="816" mass="91216">MSSTPTASNTAGNALPLRSALKTDDDPERSAAAIPSGPAKAVQIAEPEPEPEEGEETQRRKRFSAGLARRLAGRPPLSTENSSRSSIKSSSSIEALNSLAAVAAAQRQDGPEDAQAQAKQHRHRPDVVTERLLAQVAEWLQHERTKRHGQGHGHRFRRGHHSHKASKEAEETPDQGEVASTSSSTRHHRSYSIDSQSSEVSLDRLQRIVDDSLNALGLNAVPHHSPRLGRRSHGRRRSLILNRTVSSDTDFLDGDALVPTCDAVLDNSKAMSMSGGQAGSMQADSSTMSSKERKEREGWLTFKNEVIRLTHTLRLKGWRRVPLDGGDLISISRLSGAMTNAVYVVTPPTPEQLTPLDTSKKLPAKLLLRVYGAQADSIIDREHELNVLKRLARKKIGARLLGTFTNGRFEEFLNALALNAESLRDPDTSKQIAKRMRELHDGIELLRDERAGGPAVLNNWDCWMPKVSKAARFLDGLVAAGKYGPFRGCEQDWKVRGFVCGVEWPIFQAAVERYRRHLSQLYGKPEIILDQLVFAHSDTQYGNILRVQPDDDQSPLLQENYKHKQLVVIDFEYSAANTRGLEFANHFTEWCYNYHDEKVPYACNVHAYPKPDEQRRFLKAYIDHRPEYPHPGASTPNLTPLATPTIGPSGTPSLSAATGSSSSIVEFMLDARVPAGGWREEEKRRDDDAERQIEALLEETRLWRIANSAMWIAWGIMQSNIAGFDMDKGEPLSAQECQVQKEEEEAAARDKDARAEAVEKGEPVEAEEAEEDEEFDYLAYTHERALFFWGDCVEMGLVKEEELPASLIERLKRIKY</sequence>
<dbReference type="AlphaFoldDB" id="A0A136JAB0"/>
<name>A0A136JAB0_9PEZI</name>
<dbReference type="GO" id="GO:0006646">
    <property type="term" value="P:phosphatidylethanolamine biosynthetic process"/>
    <property type="evidence" value="ECO:0007669"/>
    <property type="project" value="TreeGrafter"/>
</dbReference>
<dbReference type="Proteomes" id="UP000070501">
    <property type="component" value="Unassembled WGS sequence"/>
</dbReference>
<dbReference type="EMBL" id="KQ964247">
    <property type="protein sequence ID" value="KXJ94091.1"/>
    <property type="molecule type" value="Genomic_DNA"/>
</dbReference>
<keyword evidence="4" id="KW-0418">Kinase</keyword>
<evidence type="ECO:0000259" key="3">
    <source>
        <dbReference type="Pfam" id="PF04428"/>
    </source>
</evidence>
<dbReference type="InterPro" id="IPR011009">
    <property type="entry name" value="Kinase-like_dom_sf"/>
</dbReference>
<dbReference type="InterPro" id="IPR007521">
    <property type="entry name" value="Choline_kin_N"/>
</dbReference>
<feature type="compositionally biased region" description="Basic and acidic residues" evidence="2">
    <location>
        <begin position="749"/>
        <end position="763"/>
    </location>
</feature>
<dbReference type="Pfam" id="PF04428">
    <property type="entry name" value="Choline_kin_N"/>
    <property type="match status" value="1"/>
</dbReference>
<proteinExistence type="inferred from homology"/>
<dbReference type="OrthoDB" id="10267235at2759"/>
<feature type="compositionally biased region" description="Low complexity" evidence="2">
    <location>
        <begin position="78"/>
        <end position="105"/>
    </location>
</feature>
<dbReference type="SUPFAM" id="SSF56112">
    <property type="entry name" value="Protein kinase-like (PK-like)"/>
    <property type="match status" value="1"/>
</dbReference>
<feature type="compositionally biased region" description="Polar residues" evidence="2">
    <location>
        <begin position="272"/>
        <end position="289"/>
    </location>
</feature>
<reference evidence="5" key="1">
    <citation type="submission" date="2016-02" db="EMBL/GenBank/DDBJ databases">
        <title>Draft genome sequence of Microdochium bolleyi, a fungal endophyte of beachgrass.</title>
        <authorList>
            <consortium name="DOE Joint Genome Institute"/>
            <person name="David A.S."/>
            <person name="May G."/>
            <person name="Haridas S."/>
            <person name="Lim J."/>
            <person name="Wang M."/>
            <person name="Labutti K."/>
            <person name="Lipzen A."/>
            <person name="Barry K."/>
            <person name="Grigoriev I.V."/>
        </authorList>
    </citation>
    <scope>NUCLEOTIDE SEQUENCE [LARGE SCALE GENOMIC DNA]</scope>
    <source>
        <strain evidence="5">J235TASD1</strain>
    </source>
</reference>
<dbReference type="Pfam" id="PF01633">
    <property type="entry name" value="Choline_kinase"/>
    <property type="match status" value="1"/>
</dbReference>
<dbReference type="GO" id="GO:0005737">
    <property type="term" value="C:cytoplasm"/>
    <property type="evidence" value="ECO:0007669"/>
    <property type="project" value="TreeGrafter"/>
</dbReference>
<keyword evidence="5" id="KW-1185">Reference proteome</keyword>
<gene>
    <name evidence="4" type="ORF">Micbo1qcDRAFT_231659</name>
</gene>
<dbReference type="FunCoup" id="A0A136JAB0">
    <property type="interactions" value="355"/>
</dbReference>
<dbReference type="PANTHER" id="PTHR22603">
    <property type="entry name" value="CHOLINE/ETHANOALAMINE KINASE"/>
    <property type="match status" value="1"/>
</dbReference>
<accession>A0A136JAB0</accession>
<evidence type="ECO:0000256" key="2">
    <source>
        <dbReference type="SAM" id="MobiDB-lite"/>
    </source>
</evidence>
<feature type="domain" description="Choline kinase N-terminal" evidence="3">
    <location>
        <begin position="250"/>
        <end position="325"/>
    </location>
</feature>
<evidence type="ECO:0000313" key="5">
    <source>
        <dbReference type="Proteomes" id="UP000070501"/>
    </source>
</evidence>
<feature type="compositionally biased region" description="Polar residues" evidence="2">
    <location>
        <begin position="1"/>
        <end position="12"/>
    </location>
</feature>
<dbReference type="InParanoid" id="A0A136JAB0"/>
<feature type="compositionally biased region" description="Basic residues" evidence="2">
    <location>
        <begin position="144"/>
        <end position="164"/>
    </location>
</feature>
<dbReference type="Gene3D" id="3.90.1200.10">
    <property type="match status" value="1"/>
</dbReference>
<dbReference type="GO" id="GO:0004305">
    <property type="term" value="F:ethanolamine kinase activity"/>
    <property type="evidence" value="ECO:0007669"/>
    <property type="project" value="TreeGrafter"/>
</dbReference>
<organism evidence="4 5">
    <name type="scientific">Microdochium bolleyi</name>
    <dbReference type="NCBI Taxonomy" id="196109"/>
    <lineage>
        <taxon>Eukaryota</taxon>
        <taxon>Fungi</taxon>
        <taxon>Dikarya</taxon>
        <taxon>Ascomycota</taxon>
        <taxon>Pezizomycotina</taxon>
        <taxon>Sordariomycetes</taxon>
        <taxon>Xylariomycetidae</taxon>
        <taxon>Xylariales</taxon>
        <taxon>Microdochiaceae</taxon>
        <taxon>Microdochium</taxon>
    </lineage>
</organism>
<dbReference type="CDD" id="cd05157">
    <property type="entry name" value="ETNK_euk"/>
    <property type="match status" value="1"/>
</dbReference>
<comment type="similarity">
    <text evidence="1">Belongs to the choline/ethanolamine kinase family.</text>
</comment>